<gene>
    <name evidence="4" type="ORF">H3Z74_17665</name>
</gene>
<dbReference type="GO" id="GO:0050821">
    <property type="term" value="P:protein stabilization"/>
    <property type="evidence" value="ECO:0007669"/>
    <property type="project" value="TreeGrafter"/>
</dbReference>
<dbReference type="SUPFAM" id="SSF111384">
    <property type="entry name" value="OmpH-like"/>
    <property type="match status" value="1"/>
</dbReference>
<feature type="signal peptide" evidence="3">
    <location>
        <begin position="1"/>
        <end position="19"/>
    </location>
</feature>
<evidence type="ECO:0000256" key="3">
    <source>
        <dbReference type="SAM" id="SignalP"/>
    </source>
</evidence>
<dbReference type="KEGG" id="spap:H3Z74_17665"/>
<keyword evidence="5" id="KW-1185">Reference proteome</keyword>
<accession>A0A7H0LFV5</accession>
<evidence type="ECO:0000256" key="1">
    <source>
        <dbReference type="ARBA" id="ARBA00009091"/>
    </source>
</evidence>
<reference evidence="4 5" key="1">
    <citation type="submission" date="2020-09" db="EMBL/GenBank/DDBJ databases">
        <title>Sphingomonas sp., a new species isolated from pork steak.</title>
        <authorList>
            <person name="Heidler von Heilborn D."/>
        </authorList>
    </citation>
    <scope>NUCLEOTIDE SEQUENCE [LARGE SCALE GENOMIC DNA]</scope>
    <source>
        <strain evidence="5">S8-3T</strain>
    </source>
</reference>
<evidence type="ECO:0000313" key="5">
    <source>
        <dbReference type="Proteomes" id="UP000516148"/>
    </source>
</evidence>
<protein>
    <submittedName>
        <fullName evidence="4">OmpH family outer membrane protein</fullName>
    </submittedName>
</protein>
<organism evidence="4 5">
    <name type="scientific">Sphingomonas alpina</name>
    <dbReference type="NCBI Taxonomy" id="653931"/>
    <lineage>
        <taxon>Bacteria</taxon>
        <taxon>Pseudomonadati</taxon>
        <taxon>Pseudomonadota</taxon>
        <taxon>Alphaproteobacteria</taxon>
        <taxon>Sphingomonadales</taxon>
        <taxon>Sphingomonadaceae</taxon>
        <taxon>Sphingomonas</taxon>
    </lineage>
</organism>
<dbReference type="Proteomes" id="UP000516148">
    <property type="component" value="Chromosome"/>
</dbReference>
<dbReference type="PANTHER" id="PTHR35089:SF1">
    <property type="entry name" value="CHAPERONE PROTEIN SKP"/>
    <property type="match status" value="1"/>
</dbReference>
<feature type="chain" id="PRO_5028966060" evidence="3">
    <location>
        <begin position="20"/>
        <end position="196"/>
    </location>
</feature>
<proteinExistence type="inferred from homology"/>
<dbReference type="Pfam" id="PF03938">
    <property type="entry name" value="OmpH"/>
    <property type="match status" value="1"/>
</dbReference>
<name>A0A7H0LFV5_9SPHN</name>
<dbReference type="SMART" id="SM00935">
    <property type="entry name" value="OmpH"/>
    <property type="match status" value="1"/>
</dbReference>
<dbReference type="GO" id="GO:0005829">
    <property type="term" value="C:cytosol"/>
    <property type="evidence" value="ECO:0007669"/>
    <property type="project" value="TreeGrafter"/>
</dbReference>
<sequence length="196" mass="20472">MMPLLAALLLLAAAQSAPTAPTGQQGLGGPAVPGVCLLSREAIFANAKAGKAATARLQQLAEQAQAEVDVLRKPVEVEVQALQAEGAKLSPEQRRAREQALAPKLKAVQDKTQHSIREIDATRAKAMARLAAALQPVIAKVYTARNCGLLIDRNSVLGGNLSNDLTAAAVAALDGTMETITFEREVLPVQTAAPAR</sequence>
<dbReference type="EMBL" id="CP061038">
    <property type="protein sequence ID" value="QNQ08558.1"/>
    <property type="molecule type" value="Genomic_DNA"/>
</dbReference>
<dbReference type="Gene3D" id="3.30.910.20">
    <property type="entry name" value="Skp domain"/>
    <property type="match status" value="1"/>
</dbReference>
<comment type="similarity">
    <text evidence="1">Belongs to the Skp family.</text>
</comment>
<dbReference type="GO" id="GO:0051082">
    <property type="term" value="F:unfolded protein binding"/>
    <property type="evidence" value="ECO:0007669"/>
    <property type="project" value="InterPro"/>
</dbReference>
<evidence type="ECO:0000256" key="2">
    <source>
        <dbReference type="ARBA" id="ARBA00022729"/>
    </source>
</evidence>
<keyword evidence="2 3" id="KW-0732">Signal</keyword>
<dbReference type="AlphaFoldDB" id="A0A7H0LFV5"/>
<dbReference type="InterPro" id="IPR024930">
    <property type="entry name" value="Skp_dom_sf"/>
</dbReference>
<evidence type="ECO:0000313" key="4">
    <source>
        <dbReference type="EMBL" id="QNQ08558.1"/>
    </source>
</evidence>
<dbReference type="PANTHER" id="PTHR35089">
    <property type="entry name" value="CHAPERONE PROTEIN SKP"/>
    <property type="match status" value="1"/>
</dbReference>
<dbReference type="InterPro" id="IPR005632">
    <property type="entry name" value="Chaperone_Skp"/>
</dbReference>